<organism evidence="1 2">
    <name type="scientific">Xenopus laevis</name>
    <name type="common">African clawed frog</name>
    <dbReference type="NCBI Taxonomy" id="8355"/>
    <lineage>
        <taxon>Eukaryota</taxon>
        <taxon>Metazoa</taxon>
        <taxon>Chordata</taxon>
        <taxon>Craniata</taxon>
        <taxon>Vertebrata</taxon>
        <taxon>Euteleostomi</taxon>
        <taxon>Amphibia</taxon>
        <taxon>Batrachia</taxon>
        <taxon>Anura</taxon>
        <taxon>Pipoidea</taxon>
        <taxon>Pipidae</taxon>
        <taxon>Xenopodinae</taxon>
        <taxon>Xenopus</taxon>
        <taxon>Xenopus</taxon>
    </lineage>
</organism>
<evidence type="ECO:0000313" key="1">
    <source>
        <dbReference type="EMBL" id="OCT95819.1"/>
    </source>
</evidence>
<accession>A0A974DPI2</accession>
<dbReference type="EMBL" id="CM004468">
    <property type="protein sequence ID" value="OCT95819.1"/>
    <property type="molecule type" value="Genomic_DNA"/>
</dbReference>
<protein>
    <submittedName>
        <fullName evidence="1">Uncharacterized protein</fullName>
    </submittedName>
</protein>
<dbReference type="Proteomes" id="UP000694892">
    <property type="component" value="Chromosome 2L"/>
</dbReference>
<proteinExistence type="predicted"/>
<name>A0A974DPI2_XENLA</name>
<reference evidence="2" key="1">
    <citation type="journal article" date="2016" name="Nature">
        <title>Genome evolution in the allotetraploid frog Xenopus laevis.</title>
        <authorList>
            <person name="Session A.M."/>
            <person name="Uno Y."/>
            <person name="Kwon T."/>
            <person name="Chapman J.A."/>
            <person name="Toyoda A."/>
            <person name="Takahashi S."/>
            <person name="Fukui A."/>
            <person name="Hikosaka A."/>
            <person name="Suzuki A."/>
            <person name="Kondo M."/>
            <person name="van Heeringen S.J."/>
            <person name="Quigley I."/>
            <person name="Heinz S."/>
            <person name="Ogino H."/>
            <person name="Ochi H."/>
            <person name="Hellsten U."/>
            <person name="Lyons J.B."/>
            <person name="Simakov O."/>
            <person name="Putnam N."/>
            <person name="Stites J."/>
            <person name="Kuroki Y."/>
            <person name="Tanaka T."/>
            <person name="Michiue T."/>
            <person name="Watanabe M."/>
            <person name="Bogdanovic O."/>
            <person name="Lister R."/>
            <person name="Georgiou G."/>
            <person name="Paranjpe S.S."/>
            <person name="van Kruijsbergen I."/>
            <person name="Shu S."/>
            <person name="Carlson J."/>
            <person name="Kinoshita T."/>
            <person name="Ohta Y."/>
            <person name="Mawaribuchi S."/>
            <person name="Jenkins J."/>
            <person name="Grimwood J."/>
            <person name="Schmutz J."/>
            <person name="Mitros T."/>
            <person name="Mozaffari S.V."/>
            <person name="Suzuki Y."/>
            <person name="Haramoto Y."/>
            <person name="Yamamoto T.S."/>
            <person name="Takagi C."/>
            <person name="Heald R."/>
            <person name="Miller K."/>
            <person name="Haudenschild C."/>
            <person name="Kitzman J."/>
            <person name="Nakayama T."/>
            <person name="Izutsu Y."/>
            <person name="Robert J."/>
            <person name="Fortriede J."/>
            <person name="Burns K."/>
            <person name="Lotay V."/>
            <person name="Karimi K."/>
            <person name="Yasuoka Y."/>
            <person name="Dichmann D.S."/>
            <person name="Flajnik M.F."/>
            <person name="Houston D.W."/>
            <person name="Shendure J."/>
            <person name="DuPasquier L."/>
            <person name="Vize P.D."/>
            <person name="Zorn A.M."/>
            <person name="Ito M."/>
            <person name="Marcotte E.M."/>
            <person name="Wallingford J.B."/>
            <person name="Ito Y."/>
            <person name="Asashima M."/>
            <person name="Ueno N."/>
            <person name="Matsuda Y."/>
            <person name="Veenstra G.J."/>
            <person name="Fujiyama A."/>
            <person name="Harland R.M."/>
            <person name="Taira M."/>
            <person name="Rokhsar D.S."/>
        </authorList>
    </citation>
    <scope>NUCLEOTIDE SEQUENCE [LARGE SCALE GENOMIC DNA]</scope>
    <source>
        <strain evidence="2">J</strain>
    </source>
</reference>
<gene>
    <name evidence="1" type="ORF">XELAEV_18013509mg</name>
</gene>
<evidence type="ECO:0000313" key="2">
    <source>
        <dbReference type="Proteomes" id="UP000694892"/>
    </source>
</evidence>
<dbReference type="AlphaFoldDB" id="A0A974DPI2"/>
<sequence>MSCFMQYLFIETYIVWGYSFPLTQDSAVFTRHDPIGPYFVAKPKEALLWASFYLLDVLPHREAASYCSAMIVLRATANTGSIYIVNNAPPQDNLSHREVP</sequence>